<evidence type="ECO:0000256" key="3">
    <source>
        <dbReference type="ARBA" id="ARBA00022475"/>
    </source>
</evidence>
<dbReference type="RefSeq" id="WP_172115227.1">
    <property type="nucleotide sequence ID" value="NZ_JABFDN010000024.1"/>
</dbReference>
<keyword evidence="4 7" id="KW-0812">Transmembrane</keyword>
<dbReference type="Gene3D" id="1.10.3720.10">
    <property type="entry name" value="MetI-like"/>
    <property type="match status" value="1"/>
</dbReference>
<evidence type="ECO:0000259" key="8">
    <source>
        <dbReference type="PROSITE" id="PS50928"/>
    </source>
</evidence>
<comment type="similarity">
    <text evidence="7">Belongs to the binding-protein-dependent transport system permease family.</text>
</comment>
<dbReference type="CDD" id="cd06261">
    <property type="entry name" value="TM_PBP2"/>
    <property type="match status" value="1"/>
</dbReference>
<evidence type="ECO:0000256" key="1">
    <source>
        <dbReference type="ARBA" id="ARBA00004651"/>
    </source>
</evidence>
<evidence type="ECO:0000256" key="6">
    <source>
        <dbReference type="ARBA" id="ARBA00023136"/>
    </source>
</evidence>
<sequence>MSLAWLLRRLLLMVYTVVIVSVLVFAITQALPADAAQTLLGENASPEALAAVRTRLGLDDPVWLQFAHWVTRAATGNFGVSMRTGLPVAPEMLTALSRSLLLAAGALVVTLVIAVPLGIFAALRQGRAADTMTSIIAYLGVSLPEFVTATALALLLTDILPWLPATGYVSPLEDSGLALRHLTLPILTVSVILIAHVMRMMRSETLDVLQSDYVRAARLKGLPERTVLVHHVMRNALLPVITIVALDVGYLLGGIIVIEEIFAIPGIGRALMIAITTRDLPSIQAGAMIMAVTYAITNTLADVVYALLDRRIRYD</sequence>
<keyword evidence="5 7" id="KW-1133">Transmembrane helix</keyword>
<keyword evidence="3" id="KW-1003">Cell membrane</keyword>
<evidence type="ECO:0000256" key="4">
    <source>
        <dbReference type="ARBA" id="ARBA00022692"/>
    </source>
</evidence>
<organism evidence="9 10">
    <name type="scientific">Bradyrhizobium aeschynomenes</name>
    <dbReference type="NCBI Taxonomy" id="2734909"/>
    <lineage>
        <taxon>Bacteria</taxon>
        <taxon>Pseudomonadati</taxon>
        <taxon>Pseudomonadota</taxon>
        <taxon>Alphaproteobacteria</taxon>
        <taxon>Hyphomicrobiales</taxon>
        <taxon>Nitrobacteraceae</taxon>
        <taxon>Bradyrhizobium</taxon>
    </lineage>
</organism>
<dbReference type="Pfam" id="PF00528">
    <property type="entry name" value="BPD_transp_1"/>
    <property type="match status" value="1"/>
</dbReference>
<dbReference type="InterPro" id="IPR045621">
    <property type="entry name" value="BPD_transp_1_N"/>
</dbReference>
<feature type="transmembrane region" description="Helical" evidence="7">
    <location>
        <begin position="12"/>
        <end position="31"/>
    </location>
</feature>
<feature type="transmembrane region" description="Helical" evidence="7">
    <location>
        <begin position="135"/>
        <end position="157"/>
    </location>
</feature>
<proteinExistence type="inferred from homology"/>
<name>A0ABX2CNV2_9BRAD</name>
<reference evidence="9" key="1">
    <citation type="submission" date="2020-05" db="EMBL/GenBank/DDBJ databases">
        <title>Nod-independent and nitrogen-fixing Bradyrhizobium aeschynomene sp. nov. isolated from nodules of Aeschynomene indica.</title>
        <authorList>
            <person name="Zhang Z."/>
        </authorList>
    </citation>
    <scope>NUCLEOTIDE SEQUENCE</scope>
    <source>
        <strain evidence="9">83012</strain>
    </source>
</reference>
<feature type="domain" description="ABC transmembrane type-1" evidence="8">
    <location>
        <begin position="96"/>
        <end position="301"/>
    </location>
</feature>
<dbReference type="PANTHER" id="PTHR43163">
    <property type="entry name" value="DIPEPTIDE TRANSPORT SYSTEM PERMEASE PROTEIN DPPB-RELATED"/>
    <property type="match status" value="1"/>
</dbReference>
<evidence type="ECO:0000313" key="9">
    <source>
        <dbReference type="EMBL" id="NPU69821.1"/>
    </source>
</evidence>
<feature type="transmembrane region" description="Helical" evidence="7">
    <location>
        <begin position="287"/>
        <end position="308"/>
    </location>
</feature>
<dbReference type="EMBL" id="JABFDN010000024">
    <property type="protein sequence ID" value="NPU69821.1"/>
    <property type="molecule type" value="Genomic_DNA"/>
</dbReference>
<dbReference type="InterPro" id="IPR000515">
    <property type="entry name" value="MetI-like"/>
</dbReference>
<accession>A0ABX2CNV2</accession>
<dbReference type="InterPro" id="IPR035906">
    <property type="entry name" value="MetI-like_sf"/>
</dbReference>
<keyword evidence="2 7" id="KW-0813">Transport</keyword>
<comment type="subcellular location">
    <subcellularLocation>
        <location evidence="1 7">Cell membrane</location>
        <topology evidence="1 7">Multi-pass membrane protein</topology>
    </subcellularLocation>
</comment>
<evidence type="ECO:0000256" key="2">
    <source>
        <dbReference type="ARBA" id="ARBA00022448"/>
    </source>
</evidence>
<feature type="transmembrane region" description="Helical" evidence="7">
    <location>
        <begin position="236"/>
        <end position="258"/>
    </location>
</feature>
<comment type="caution">
    <text evidence="9">The sequence shown here is derived from an EMBL/GenBank/DDBJ whole genome shotgun (WGS) entry which is preliminary data.</text>
</comment>
<keyword evidence="10" id="KW-1185">Reference proteome</keyword>
<dbReference type="PROSITE" id="PS50928">
    <property type="entry name" value="ABC_TM1"/>
    <property type="match status" value="1"/>
</dbReference>
<evidence type="ECO:0000313" key="10">
    <source>
        <dbReference type="Proteomes" id="UP000886476"/>
    </source>
</evidence>
<evidence type="ECO:0000256" key="7">
    <source>
        <dbReference type="RuleBase" id="RU363032"/>
    </source>
</evidence>
<keyword evidence="6 7" id="KW-0472">Membrane</keyword>
<dbReference type="SUPFAM" id="SSF161098">
    <property type="entry name" value="MetI-like"/>
    <property type="match status" value="1"/>
</dbReference>
<dbReference type="Proteomes" id="UP000886476">
    <property type="component" value="Unassembled WGS sequence"/>
</dbReference>
<dbReference type="Pfam" id="PF19300">
    <property type="entry name" value="BPD_transp_1_N"/>
    <property type="match status" value="1"/>
</dbReference>
<protein>
    <submittedName>
        <fullName evidence="9">ABC transporter permease</fullName>
    </submittedName>
</protein>
<gene>
    <name evidence="9" type="ORF">HL667_32855</name>
</gene>
<evidence type="ECO:0000256" key="5">
    <source>
        <dbReference type="ARBA" id="ARBA00022989"/>
    </source>
</evidence>
<feature type="transmembrane region" description="Helical" evidence="7">
    <location>
        <begin position="177"/>
        <end position="197"/>
    </location>
</feature>
<dbReference type="PANTHER" id="PTHR43163:SF6">
    <property type="entry name" value="DIPEPTIDE TRANSPORT SYSTEM PERMEASE PROTEIN DPPB-RELATED"/>
    <property type="match status" value="1"/>
</dbReference>
<feature type="transmembrane region" description="Helical" evidence="7">
    <location>
        <begin position="100"/>
        <end position="123"/>
    </location>
</feature>